<dbReference type="InterPro" id="IPR036691">
    <property type="entry name" value="Endo/exonu/phosph_ase_sf"/>
</dbReference>
<proteinExistence type="predicted"/>
<feature type="compositionally biased region" description="Polar residues" evidence="2">
    <location>
        <begin position="137"/>
        <end position="152"/>
    </location>
</feature>
<dbReference type="SUPFAM" id="SSF56219">
    <property type="entry name" value="DNase I-like"/>
    <property type="match status" value="1"/>
</dbReference>
<reference evidence="3" key="1">
    <citation type="submission" date="2018-04" db="EMBL/GenBank/DDBJ databases">
        <authorList>
            <person name="Go L.Y."/>
            <person name="Mitchell J.A."/>
        </authorList>
    </citation>
    <scope>NUCLEOTIDE SEQUENCE</scope>
    <source>
        <tissue evidence="3">Whole organism</tissue>
    </source>
</reference>
<protein>
    <submittedName>
        <fullName evidence="4">CSON000885 protein</fullName>
    </submittedName>
</protein>
<evidence type="ECO:0000256" key="1">
    <source>
        <dbReference type="SAM" id="Coils"/>
    </source>
</evidence>
<organism evidence="4">
    <name type="scientific">Culicoides sonorensis</name>
    <name type="common">Biting midge</name>
    <dbReference type="NCBI Taxonomy" id="179676"/>
    <lineage>
        <taxon>Eukaryota</taxon>
        <taxon>Metazoa</taxon>
        <taxon>Ecdysozoa</taxon>
        <taxon>Arthropoda</taxon>
        <taxon>Hexapoda</taxon>
        <taxon>Insecta</taxon>
        <taxon>Pterygota</taxon>
        <taxon>Neoptera</taxon>
        <taxon>Endopterygota</taxon>
        <taxon>Diptera</taxon>
        <taxon>Nematocera</taxon>
        <taxon>Chironomoidea</taxon>
        <taxon>Ceratopogonidae</taxon>
        <taxon>Ceratopogoninae</taxon>
        <taxon>Culicoides</taxon>
        <taxon>Monoculicoides</taxon>
    </lineage>
</organism>
<dbReference type="AlphaFoldDB" id="A0A336MJJ3"/>
<dbReference type="EMBL" id="UFQT01001146">
    <property type="protein sequence ID" value="SSX29149.1"/>
    <property type="molecule type" value="Genomic_DNA"/>
</dbReference>
<reference evidence="4" key="2">
    <citation type="submission" date="2018-07" db="EMBL/GenBank/DDBJ databases">
        <authorList>
            <person name="Quirk P.G."/>
            <person name="Krulwich T.A."/>
        </authorList>
    </citation>
    <scope>NUCLEOTIDE SEQUENCE</scope>
</reference>
<sequence>MDARHIGPAIRIVQLNIEGISRAKSDYLSKLLIELEAEVAVIQETHVESLNDLYSRGKVAGYEIIAAENSRVHGIVTYVKNGIQNVDIVESRSNDGLYACTIRSSRPTRSTRGIPTARYGLPQMFFPLNRGGLPRSPINNNSEPTQCRSNYHNQDDDNVSEKSHHSIRSHLSTRSVASHSSLQLASGNARTERVLQRAASERSISKQNSQDFESASNKLKAIEVIYKQKQQQAQEEAEKMRQEVLESVGIRSELGSTEFQECQSFPKSYYSQVSKIDDTPRSISSRTNNWVQNNPTYEPFNANPNGFVNLPRENTFYAEPFNANPNGFVNLPRENTFYPEFNSRDKLLSDAFKALTTNKQVKNLPEFSGSIKEWPIFISEFERSTKEYNISDAENLRRLNIGMEKRMDNF</sequence>
<dbReference type="Gene3D" id="3.60.10.10">
    <property type="entry name" value="Endonuclease/exonuclease/phosphatase"/>
    <property type="match status" value="1"/>
</dbReference>
<evidence type="ECO:0000313" key="3">
    <source>
        <dbReference type="EMBL" id="SSX09247.1"/>
    </source>
</evidence>
<name>A0A336MJJ3_CULSO</name>
<feature type="compositionally biased region" description="Basic and acidic residues" evidence="2">
    <location>
        <begin position="153"/>
        <end position="164"/>
    </location>
</feature>
<keyword evidence="1" id="KW-0175">Coiled coil</keyword>
<evidence type="ECO:0000256" key="2">
    <source>
        <dbReference type="SAM" id="MobiDB-lite"/>
    </source>
</evidence>
<dbReference type="EMBL" id="UFQS01001146">
    <property type="protein sequence ID" value="SSX09247.1"/>
    <property type="molecule type" value="Genomic_DNA"/>
</dbReference>
<accession>A0A336MJJ3</accession>
<gene>
    <name evidence="4" type="primary">CSON000885</name>
</gene>
<evidence type="ECO:0000313" key="4">
    <source>
        <dbReference type="EMBL" id="SSX29149.1"/>
    </source>
</evidence>
<feature type="region of interest" description="Disordered" evidence="2">
    <location>
        <begin position="131"/>
        <end position="189"/>
    </location>
</feature>
<feature type="compositionally biased region" description="Polar residues" evidence="2">
    <location>
        <begin position="169"/>
        <end position="189"/>
    </location>
</feature>
<dbReference type="VEuPathDB" id="VectorBase:CSON000885"/>
<feature type="coiled-coil region" evidence="1">
    <location>
        <begin position="219"/>
        <end position="247"/>
    </location>
</feature>